<feature type="transmembrane region" description="Helical" evidence="3">
    <location>
        <begin position="64"/>
        <end position="85"/>
    </location>
</feature>
<feature type="transmembrane region" description="Helical" evidence="3">
    <location>
        <begin position="217"/>
        <end position="241"/>
    </location>
</feature>
<dbReference type="SUPFAM" id="SSF103473">
    <property type="entry name" value="MFS general substrate transporter"/>
    <property type="match status" value="1"/>
</dbReference>
<accession>A0A812NQ31</accession>
<name>A0A812NQ31_SYMPI</name>
<feature type="transmembrane region" description="Helical" evidence="3">
    <location>
        <begin position="123"/>
        <end position="146"/>
    </location>
</feature>
<evidence type="ECO:0000313" key="6">
    <source>
        <dbReference type="Proteomes" id="UP000649617"/>
    </source>
</evidence>
<feature type="domain" description="Major facilitator superfamily (MFS) profile" evidence="4">
    <location>
        <begin position="1"/>
        <end position="393"/>
    </location>
</feature>
<dbReference type="InterPro" id="IPR050327">
    <property type="entry name" value="Proton-linked_MCT"/>
</dbReference>
<dbReference type="Pfam" id="PF07690">
    <property type="entry name" value="MFS_1"/>
    <property type="match status" value="1"/>
</dbReference>
<comment type="caution">
    <text evidence="5">The sequence shown here is derived from an EMBL/GenBank/DDBJ whole genome shotgun (WGS) entry which is preliminary data.</text>
</comment>
<feature type="transmembrane region" description="Helical" evidence="3">
    <location>
        <begin position="91"/>
        <end position="116"/>
    </location>
</feature>
<keyword evidence="3" id="KW-1133">Transmembrane helix</keyword>
<dbReference type="Proteomes" id="UP000649617">
    <property type="component" value="Unassembled WGS sequence"/>
</dbReference>
<feature type="region of interest" description="Disordered" evidence="2">
    <location>
        <begin position="394"/>
        <end position="432"/>
    </location>
</feature>
<keyword evidence="6" id="KW-1185">Reference proteome</keyword>
<comment type="subcellular location">
    <subcellularLocation>
        <location evidence="1">Membrane</location>
        <topology evidence="1">Multi-pass membrane protein</topology>
    </subcellularLocation>
</comment>
<evidence type="ECO:0000259" key="4">
    <source>
        <dbReference type="PROSITE" id="PS50850"/>
    </source>
</evidence>
<proteinExistence type="predicted"/>
<reference evidence="5" key="1">
    <citation type="submission" date="2021-02" db="EMBL/GenBank/DDBJ databases">
        <authorList>
            <person name="Dougan E. K."/>
            <person name="Rhodes N."/>
            <person name="Thang M."/>
            <person name="Chan C."/>
        </authorList>
    </citation>
    <scope>NUCLEOTIDE SEQUENCE</scope>
</reference>
<sequence length="432" mass="46137">MSRRRIQEKLVVVLGMFYSYGTLFAALKADTGDAASTLALVGSMRDFIFGLSNAPAGFLVRRVGFVRMPAIGAVVLLVGMLADSLAPSSHFLFLSCSLVGGVSMSAIFTPASTVLYGRAGRRFLPVAVGLASSGAGLGTILVNLGLDTLLDTYSWREAWRICCAAFCPMLLGATLALRWGLRHQQHEDNHSNAEYQELKSGSPVRDFFQPFRDWQFVLLNIALLFYSVGFMVPYTHLVYYAEAERGLQIAGDLTSLLGGAGTLARLCFGLFSAFVPPSRLLLAMLAVQGASLIWLPFCTGATELKAFAAIYGFSSGGRVVLLSLVLNELFDPERVAHLYGLAGVPIAVGTLLGPSLVGIVYDLSGSYQNAFFTAGAIVLMAVPVFGFVILKKSKPSLSPKPQEELGSPSSDCERGRPQSSDSSPATPSKCSL</sequence>
<evidence type="ECO:0000256" key="1">
    <source>
        <dbReference type="ARBA" id="ARBA00004141"/>
    </source>
</evidence>
<dbReference type="Gene3D" id="1.20.1250.20">
    <property type="entry name" value="MFS general substrate transporter like domains"/>
    <property type="match status" value="1"/>
</dbReference>
<feature type="transmembrane region" description="Helical" evidence="3">
    <location>
        <begin position="253"/>
        <end position="274"/>
    </location>
</feature>
<feature type="compositionally biased region" description="Polar residues" evidence="2">
    <location>
        <begin position="417"/>
        <end position="432"/>
    </location>
</feature>
<dbReference type="InterPro" id="IPR036259">
    <property type="entry name" value="MFS_trans_sf"/>
</dbReference>
<dbReference type="InterPro" id="IPR011701">
    <property type="entry name" value="MFS"/>
</dbReference>
<dbReference type="GO" id="GO:0016020">
    <property type="term" value="C:membrane"/>
    <property type="evidence" value="ECO:0007669"/>
    <property type="project" value="UniProtKB-SubCell"/>
</dbReference>
<evidence type="ECO:0000256" key="2">
    <source>
        <dbReference type="SAM" id="MobiDB-lite"/>
    </source>
</evidence>
<evidence type="ECO:0000256" key="3">
    <source>
        <dbReference type="SAM" id="Phobius"/>
    </source>
</evidence>
<feature type="transmembrane region" description="Helical" evidence="3">
    <location>
        <begin position="338"/>
        <end position="361"/>
    </location>
</feature>
<dbReference type="GO" id="GO:0022857">
    <property type="term" value="F:transmembrane transporter activity"/>
    <property type="evidence" value="ECO:0007669"/>
    <property type="project" value="InterPro"/>
</dbReference>
<dbReference type="PANTHER" id="PTHR11360">
    <property type="entry name" value="MONOCARBOXYLATE TRANSPORTER"/>
    <property type="match status" value="1"/>
</dbReference>
<dbReference type="EMBL" id="CAJNIZ010011559">
    <property type="protein sequence ID" value="CAE7321455.1"/>
    <property type="molecule type" value="Genomic_DNA"/>
</dbReference>
<feature type="transmembrane region" description="Helical" evidence="3">
    <location>
        <begin position="308"/>
        <end position="326"/>
    </location>
</feature>
<protein>
    <submittedName>
        <fullName evidence="5">SLC16A13 protein</fullName>
    </submittedName>
</protein>
<evidence type="ECO:0000313" key="5">
    <source>
        <dbReference type="EMBL" id="CAE7321455.1"/>
    </source>
</evidence>
<dbReference type="OrthoDB" id="6499973at2759"/>
<dbReference type="PANTHER" id="PTHR11360:SF284">
    <property type="entry name" value="EG:103B4.3 PROTEIN-RELATED"/>
    <property type="match status" value="1"/>
</dbReference>
<dbReference type="PROSITE" id="PS50850">
    <property type="entry name" value="MFS"/>
    <property type="match status" value="1"/>
</dbReference>
<keyword evidence="3" id="KW-0812">Transmembrane</keyword>
<feature type="transmembrane region" description="Helical" evidence="3">
    <location>
        <begin position="281"/>
        <end position="302"/>
    </location>
</feature>
<dbReference type="AlphaFoldDB" id="A0A812NQ31"/>
<organism evidence="5 6">
    <name type="scientific">Symbiodinium pilosum</name>
    <name type="common">Dinoflagellate</name>
    <dbReference type="NCBI Taxonomy" id="2952"/>
    <lineage>
        <taxon>Eukaryota</taxon>
        <taxon>Sar</taxon>
        <taxon>Alveolata</taxon>
        <taxon>Dinophyceae</taxon>
        <taxon>Suessiales</taxon>
        <taxon>Symbiodiniaceae</taxon>
        <taxon>Symbiodinium</taxon>
    </lineage>
</organism>
<gene>
    <name evidence="5" type="primary">SLC16A13</name>
    <name evidence="5" type="ORF">SPIL2461_LOCUS7425</name>
</gene>
<dbReference type="InterPro" id="IPR020846">
    <property type="entry name" value="MFS_dom"/>
</dbReference>
<feature type="transmembrane region" description="Helical" evidence="3">
    <location>
        <begin position="367"/>
        <end position="390"/>
    </location>
</feature>
<feature type="transmembrane region" description="Helical" evidence="3">
    <location>
        <begin position="158"/>
        <end position="177"/>
    </location>
</feature>
<keyword evidence="3" id="KW-0472">Membrane</keyword>